<feature type="compositionally biased region" description="Low complexity" evidence="1">
    <location>
        <begin position="1967"/>
        <end position="1981"/>
    </location>
</feature>
<dbReference type="Gene3D" id="3.80.10.10">
    <property type="entry name" value="Ribonuclease Inhibitor"/>
    <property type="match status" value="3"/>
</dbReference>
<feature type="region of interest" description="Disordered" evidence="1">
    <location>
        <begin position="1967"/>
        <end position="2014"/>
    </location>
</feature>
<dbReference type="InterPro" id="IPR010916">
    <property type="entry name" value="TonB_box_CS"/>
</dbReference>
<dbReference type="Gene3D" id="2.160.20.110">
    <property type="match status" value="1"/>
</dbReference>
<gene>
    <name evidence="3" type="ORF">BHU72_12145</name>
</gene>
<feature type="region of interest" description="Disordered" evidence="1">
    <location>
        <begin position="2065"/>
        <end position="2093"/>
    </location>
</feature>
<dbReference type="InterPro" id="IPR025883">
    <property type="entry name" value="Cadherin-like_domain"/>
</dbReference>
<sequence length="2477" mass="262397">MSKKIKKIISVMLVLLLVFGMVPGSMTGSGVVYASAPETITVTGAGWGAANGTYTIEGTYGGKPIYRNDTIEIRWDSTMGDVWAIKFTSGLVLYFAQEDVASPDLVVAWSTHDPFFAPVPTTGPATSSDATVSVINPMTYIVNNDTNTISNNITQITTNVPVSSFLSYLQKHPAADWKVVTTGTTITNAATFDSATGKAVDTYLAVGDKLAVKAEDGTVKVYDITVIEEGASSDTDLVSDSSSVTIDINAGTITVLRLHEDYEMQDLYFGIEWPEDSSFKFTAAGIADDAVFSGIVGKDWQDQIVTGDKVFVQAQNGTVKVYTITLAFTRIASKEDANDDYFYNVNIRNGTITEDASEITTAVTVSAFLDNLIKHANTVWKVVATGTTITDAATFDGASEKASGATLAVGDLLAVKDAAGAVKVYAITVTDASSSNTPEQYFIFDPDTGTITGYSSEGPKDVVIPSTIDGVAVVSIGDWAFGMQTLTTVTIPASVMSIGVSAFFSSSLTSVTIPEGVTSIGDFAFESNQLTTVTIPASVTSIGEGTFKDNPLTEVTIGSGVVITHDDSMGTHGASFKRDYEANGSLAGTYTYDSGTASWIFSSGTMSSDAEVSIIDSNNSYVVDNSENTIVADQTPITTDMKVGAFLANLEKHAAASWKVVTTATTITNAETFDSATEKAGGDNLAVGDLLAVKAEDGTVKVYAITVTGDSSGEPQPLQPEGTGTEQDPYLVATIENLIWLQEQSQTNNFSGKHFRQTADIDLSVIANWGGIGKADLGVSFQGTYDGYGYTINNMTITRDDATIGFFNAINNSTIKRLAITNANVTRTHNTSSEAVSILVGYANATVVIQDCYTTGTVIDEQATNNYTGSAAGIVAEVNGAGTIIRSYSLASISRTAAVGSFTGGLSGRISANSEITDSFFAGTITGSNWFRGYIVGASMATVDKFTNTFAAASSTDRMIGVLLTDYSNVQLDGNAKDASFFKDVNNYGASTYSTAWDFVNTWQIDPAVNNGYPTLRSQGTSGEVPSASSDATVSTIGSNYTYVVINTPATIEADMTPITTDMKVGAFLANLEKHAEAAWKVVTAGTTITDAAEFDSATEKASGDNLAVGDLLAVKAENGTVKVYAITVTPNDNSGDFIFDIPTQTITGYTGSNPNVVIPASIGGVQVVGIGASAFRNMTLSSIIIPEGVTSIGAHAFRNSTLTSVSIPESILNIGTYAFADNLLTSLTILTGGITMADGVFFNNKLDTLNLPETMTSIADGMFTQNLLTSVVIPGSVTHIGQAFNANALTRVSIGNNVTIVANVNAMGIHSMTFIRDYTANSSAAGTYIYDSGSDSWSIEVLKTYEELLALIAESKQRRTETEESEDGEYVTPGAYWATSEVWNAFSDTIDEIDNNKWSGKAAEVIHNEYLSLDAARTLFMEARQYLIDKFDLDIAIEDAETKKMGVVISETGEGIFVGTYWVTQAMQDTFSAAIDSAKGVYNDADATQEEVTTAIAALVAATNSYTPVQGTNVASSDTDLVSERDYITVDIDAATITAVLLWDEFIKMDLDLAIVYPDDSSYKIAGAEVANDAEFSGIVGKTSFSADLITGDKVFVQAQDGTVKVYTITLALTRIASKDDENDDYFYNVNIGAGTITDDASEITTAVTVSEFLANLRKNEDANWKVVAMGTTITDAATFISATGKADDATLAVGDLLAVKDADGRVKVYTITVTPNDDSGYFTFNAETGTITGYSNDGPKDVVIPSTINGVSVTSIGSAAFLMMSVTSVTIPDSVTSIGANAFALNSITSVTIPDSVTLIDASAFFSNSITSITIGANVTVFDNISLGLNGASFKTLYDSNKLAGTYTYVDGAWIGPSEGDDSDNMLSDDATLSDLAISVGTLSPEFSKPERTFTVSVANGVTSMTVTPTVNDEENGTVTVNGVTATTGQPSNAITLNVGSNPITIIVTAEDGVTTETYTITVTRAAGSNNSGESSSGDGDSGGGGGDTPAPAPTPAPTPTPTPTPTPVPAPVAANQIAQSVEKETTTGKETTITTTDGKNIAVVQITNDKMTDKITQLINQRPVPPTTPAEQPAQPVTQLTRSEQRTQNDQNTIQIVVETQNTDTVSAQLTGDIVKNMETGGITLSVKTNNIDYIIPAKEIAIERVAQNLGIAAANLASIVVEVKIDKATTEKSEQMQQRASERNAEIVVAPISFQVIAHTTTSSGETSSQIISNFSQYVERVMELPEGMDPSKITTGIIYDDKGTFDHVPTEVFQAGGKWFARLNSLTNSDYTIIYNPITVKSVEGHWSKDIVNDMASRIVIAEHQTFTPDTAITRGEFADYIVRALGLYRVGNYDRQRFTDVTRSHKQADSITIANQYGIINGYPDGTFRAEATITRQEAMTMYARAMDIVKIIEQEIKLEAIYTDVADITGWAHAYVKKTVSAGIFKGRTDTTINPLETFTRAEAATAIRNMLVKAELINDKLDSVATVTK</sequence>
<dbReference type="InterPro" id="IPR053139">
    <property type="entry name" value="Surface_bspA-like"/>
</dbReference>
<feature type="compositionally biased region" description="Low complexity" evidence="1">
    <location>
        <begin position="2072"/>
        <end position="2082"/>
    </location>
</feature>
<dbReference type="PROSITE" id="PS51272">
    <property type="entry name" value="SLH"/>
    <property type="match status" value="3"/>
</dbReference>
<dbReference type="Pfam" id="PF12733">
    <property type="entry name" value="Cadherin-like"/>
    <property type="match status" value="1"/>
</dbReference>
<dbReference type="InterPro" id="IPR032675">
    <property type="entry name" value="LRR_dom_sf"/>
</dbReference>
<evidence type="ECO:0000256" key="1">
    <source>
        <dbReference type="SAM" id="MobiDB-lite"/>
    </source>
</evidence>
<proteinExistence type="predicted"/>
<feature type="domain" description="SLH" evidence="2">
    <location>
        <begin position="2406"/>
        <end position="2469"/>
    </location>
</feature>
<protein>
    <recommendedName>
        <fullName evidence="2">SLH domain-containing protein</fullName>
    </recommendedName>
</protein>
<dbReference type="Gene3D" id="1.20.1270.90">
    <property type="entry name" value="AF1782-like"/>
    <property type="match status" value="1"/>
</dbReference>
<name>A0A1E5L284_9FIRM</name>
<feature type="compositionally biased region" description="Polar residues" evidence="1">
    <location>
        <begin position="2083"/>
        <end position="2093"/>
    </location>
</feature>
<dbReference type="Proteomes" id="UP000095255">
    <property type="component" value="Unassembled WGS sequence"/>
</dbReference>
<dbReference type="PROSITE" id="PS00430">
    <property type="entry name" value="TONB_DEPENDENT_REC_1"/>
    <property type="match status" value="1"/>
</dbReference>
<feature type="domain" description="SLH" evidence="2">
    <location>
        <begin position="2340"/>
        <end position="2403"/>
    </location>
</feature>
<dbReference type="InterPro" id="IPR026906">
    <property type="entry name" value="LRR_5"/>
</dbReference>
<keyword evidence="4" id="KW-1185">Reference proteome</keyword>
<reference evidence="3 4" key="1">
    <citation type="submission" date="2016-09" db="EMBL/GenBank/DDBJ databases">
        <title>Desulfuribacillus arsenicus sp. nov., an obligately anaerobic, dissimilatory arsenic- and antimonate-reducing bacterium isolated from anoxic sediments.</title>
        <authorList>
            <person name="Abin C.A."/>
            <person name="Hollibaugh J.T."/>
        </authorList>
    </citation>
    <scope>NUCLEOTIDE SEQUENCE [LARGE SCALE GENOMIC DNA]</scope>
    <source>
        <strain evidence="3 4">MLFW-2</strain>
    </source>
</reference>
<dbReference type="Pfam" id="PF13306">
    <property type="entry name" value="LRR_5"/>
    <property type="match status" value="3"/>
</dbReference>
<evidence type="ECO:0000313" key="4">
    <source>
        <dbReference type="Proteomes" id="UP000095255"/>
    </source>
</evidence>
<dbReference type="STRING" id="1390249.BHU72_12145"/>
<dbReference type="RefSeq" id="WP_069703388.1">
    <property type="nucleotide sequence ID" value="NZ_MJAT01000040.1"/>
</dbReference>
<evidence type="ECO:0000313" key="3">
    <source>
        <dbReference type="EMBL" id="OEH84151.1"/>
    </source>
</evidence>
<accession>A0A1E5L284</accession>
<feature type="compositionally biased region" description="Pro residues" evidence="1">
    <location>
        <begin position="1993"/>
        <end position="2013"/>
    </location>
</feature>
<evidence type="ECO:0000259" key="2">
    <source>
        <dbReference type="PROSITE" id="PS51272"/>
    </source>
</evidence>
<dbReference type="PANTHER" id="PTHR45661:SF3">
    <property type="entry name" value="IG-LIKE DOMAIN-CONTAINING PROTEIN"/>
    <property type="match status" value="1"/>
</dbReference>
<organism evidence="3 4">
    <name type="scientific">Desulfuribacillus stibiiarsenatis</name>
    <dbReference type="NCBI Taxonomy" id="1390249"/>
    <lineage>
        <taxon>Bacteria</taxon>
        <taxon>Bacillati</taxon>
        <taxon>Bacillota</taxon>
        <taxon>Desulfuribacillia</taxon>
        <taxon>Desulfuribacillales</taxon>
        <taxon>Desulfuribacillaceae</taxon>
        <taxon>Desulfuribacillus</taxon>
    </lineage>
</organism>
<dbReference type="OrthoDB" id="663332at2"/>
<comment type="caution">
    <text evidence="3">The sequence shown here is derived from an EMBL/GenBank/DDBJ whole genome shotgun (WGS) entry which is preliminary data.</text>
</comment>
<dbReference type="InterPro" id="IPR001119">
    <property type="entry name" value="SLH_dom"/>
</dbReference>
<feature type="domain" description="SLH" evidence="2">
    <location>
        <begin position="2280"/>
        <end position="2339"/>
    </location>
</feature>
<dbReference type="Pfam" id="PF00395">
    <property type="entry name" value="SLH"/>
    <property type="match status" value="2"/>
</dbReference>
<dbReference type="PANTHER" id="PTHR45661">
    <property type="entry name" value="SURFACE ANTIGEN"/>
    <property type="match status" value="1"/>
</dbReference>
<dbReference type="EMBL" id="MJAT01000040">
    <property type="protein sequence ID" value="OEH84151.1"/>
    <property type="molecule type" value="Genomic_DNA"/>
</dbReference>